<feature type="transmembrane region" description="Helical" evidence="1">
    <location>
        <begin position="292"/>
        <end position="317"/>
    </location>
</feature>
<reference evidence="3" key="1">
    <citation type="submission" date="2016-05" db="EMBL/GenBank/DDBJ databases">
        <title>Comparative genomics of biotechnologically important yeasts.</title>
        <authorList>
            <consortium name="DOE Joint Genome Institute"/>
            <person name="Riley R."/>
            <person name="Haridas S."/>
            <person name="Wolfe K.H."/>
            <person name="Lopes M.R."/>
            <person name="Hittinger C.T."/>
            <person name="Goker M."/>
            <person name="Salamov A."/>
            <person name="Wisecaver J."/>
            <person name="Long T.M."/>
            <person name="Aerts A.L."/>
            <person name="Barry K."/>
            <person name="Choi C."/>
            <person name="Clum A."/>
            <person name="Coughlan A.Y."/>
            <person name="Deshpande S."/>
            <person name="Douglass A.P."/>
            <person name="Hanson S.J."/>
            <person name="Klenk H.-P."/>
            <person name="Labutti K."/>
            <person name="Lapidus A."/>
            <person name="Lindquist E."/>
            <person name="Lipzen A."/>
            <person name="Meier-Kolthoff J.P."/>
            <person name="Ohm R.A."/>
            <person name="Otillar R.P."/>
            <person name="Pangilinan J."/>
            <person name="Peng Y."/>
            <person name="Rokas A."/>
            <person name="Rosa C.A."/>
            <person name="Scheuner C."/>
            <person name="Sibirny A.A."/>
            <person name="Slot J.C."/>
            <person name="Stielow J.B."/>
            <person name="Sun H."/>
            <person name="Kurtzman C.P."/>
            <person name="Blackwell M."/>
            <person name="Grigoriev I.V."/>
            <person name="Jeffries T.W."/>
        </authorList>
    </citation>
    <scope>NUCLEOTIDE SEQUENCE [LARGE SCALE GENOMIC DNA]</scope>
    <source>
        <strain evidence="3">NRRL Y-1933</strain>
    </source>
</reference>
<dbReference type="GeneID" id="30997834"/>
<protein>
    <submittedName>
        <fullName evidence="2">Uncharacterized protein</fullName>
    </submittedName>
</protein>
<evidence type="ECO:0000256" key="1">
    <source>
        <dbReference type="SAM" id="Phobius"/>
    </source>
</evidence>
<keyword evidence="1" id="KW-0472">Membrane</keyword>
<dbReference type="EMBL" id="KV454542">
    <property type="protein sequence ID" value="ODV66516.1"/>
    <property type="molecule type" value="Genomic_DNA"/>
</dbReference>
<organism evidence="2 3">
    <name type="scientific">Hyphopichia burtonii NRRL Y-1933</name>
    <dbReference type="NCBI Taxonomy" id="984485"/>
    <lineage>
        <taxon>Eukaryota</taxon>
        <taxon>Fungi</taxon>
        <taxon>Dikarya</taxon>
        <taxon>Ascomycota</taxon>
        <taxon>Saccharomycotina</taxon>
        <taxon>Pichiomycetes</taxon>
        <taxon>Debaryomycetaceae</taxon>
        <taxon>Hyphopichia</taxon>
    </lineage>
</organism>
<feature type="transmembrane region" description="Helical" evidence="1">
    <location>
        <begin position="12"/>
        <end position="31"/>
    </location>
</feature>
<dbReference type="PANTHER" id="PTHR38421">
    <property type="entry name" value="TRANSMEMBRANE PROTEIN USGS"/>
    <property type="match status" value="1"/>
</dbReference>
<feature type="transmembrane region" description="Helical" evidence="1">
    <location>
        <begin position="201"/>
        <end position="222"/>
    </location>
</feature>
<evidence type="ECO:0000313" key="2">
    <source>
        <dbReference type="EMBL" id="ODV66516.1"/>
    </source>
</evidence>
<keyword evidence="1" id="KW-0812">Transmembrane</keyword>
<dbReference type="OrthoDB" id="10041630at2759"/>
<feature type="transmembrane region" description="Helical" evidence="1">
    <location>
        <begin position="52"/>
        <end position="80"/>
    </location>
</feature>
<gene>
    <name evidence="2" type="ORF">HYPBUDRAFT_242056</name>
</gene>
<dbReference type="Proteomes" id="UP000095085">
    <property type="component" value="Unassembled WGS sequence"/>
</dbReference>
<accession>A0A1E4RH27</accession>
<keyword evidence="1" id="KW-1133">Transmembrane helix</keyword>
<keyword evidence="3" id="KW-1185">Reference proteome</keyword>
<name>A0A1E4RH27_9ASCO</name>
<dbReference type="RefSeq" id="XP_020075583.1">
    <property type="nucleotide sequence ID" value="XM_020223285.1"/>
</dbReference>
<dbReference type="PANTHER" id="PTHR38421:SF1">
    <property type="entry name" value="TRANSMEMBRANE PROTEIN"/>
    <property type="match status" value="1"/>
</dbReference>
<dbReference type="AlphaFoldDB" id="A0A1E4RH27"/>
<evidence type="ECO:0000313" key="3">
    <source>
        <dbReference type="Proteomes" id="UP000095085"/>
    </source>
</evidence>
<sequence>MASPIFLSNPPPGFSIVAILRGIQLALLGAYRSLQNPKLFESKYYQQAFNQLKYSIILQCILWAPILTVRFFFQILALIFRHDQDLENIVSGLEYFQKNVLNIGVFIISAIRFFTPELDDLFLTSLKFIDSVYIEKHPDRKEHQYHDNLIDISLKLTDLDYNKTGKKIKQSWFKTIQLKYQKSGDFSNFVKRYLYNCSFNILIYILCKVPKIGTIIIGLISFQNFNDKVGSISAIIIFFVLQLLPKHYTSLFLSIFWGSRNMIHDLLLPYFIRIQFTKIEKDQWMKSREGVLFGFGLCYYYIIYQLPWISVFVYGIAESSVAYLITKVSDPPPNQLSQLINWNSTQLVWNKDDERKVLGGGFADQDEGFKPIPGSFIVDPNLKKND</sequence>
<proteinExistence type="predicted"/>